<evidence type="ECO:0000313" key="1">
    <source>
        <dbReference type="EMBL" id="SFC47656.1"/>
    </source>
</evidence>
<gene>
    <name evidence="1" type="ORF">SAMN02745724_01744</name>
</gene>
<dbReference type="EMBL" id="FOLO01000010">
    <property type="protein sequence ID" value="SFC47656.1"/>
    <property type="molecule type" value="Genomic_DNA"/>
</dbReference>
<dbReference type="RefSeq" id="WP_091982821.1">
    <property type="nucleotide sequence ID" value="NZ_FOLO01000010.1"/>
</dbReference>
<dbReference type="Gene3D" id="3.10.450.50">
    <property type="match status" value="1"/>
</dbReference>
<name>A0A1I1JGQ6_9GAMM</name>
<sequence>MTKLKRNKKCFCGSGNKYKNCHGRNGNAKFFFTDIKFHCDHNIRKSEVFVSGELSTESSRYLFSLFTTQLDDGNWKMKKLIWISTPPPFLDQKEFSRTLINKFYTLMKTINMWAGKQLSGSAEMLVNEIRTPDEALATNTVSFRSNLLNLPVNQWNEMWDRIDRRIHFDSDFRVHGFSQTEVLIAIKSLMNVFPSDWVRARYRENSKNGDKPKFGDPFQPEASRSWFPAYHLARTALGAICVDPGWNYLIEMGLSIKELDGFKESDKLLQQLTNNPGTQHHLCLAAELHSRGLLVGLEPQTGSGNATNDLLVKKNKNCYAIEVKEFTSKKPKNTLLKELNDKSNKLPKVPENPVLFHVVLREKGRLDAKKEKGFIDEVSSGNFNIPQKISAIIIGTRFVDSNGGRVKRETKKIILNSKSINKNQIDMNDLKEIFNNNYSNVCYPCYGIGTFFHFENNSEKELKAES</sequence>
<keyword evidence="2" id="KW-1185">Reference proteome</keyword>
<dbReference type="InterPro" id="IPR004027">
    <property type="entry name" value="SEC_C_motif"/>
</dbReference>
<protein>
    <submittedName>
        <fullName evidence="1">SEC-C motif-containing protein</fullName>
    </submittedName>
</protein>
<organism evidence="1 2">
    <name type="scientific">Pseudoalteromonas denitrificans DSM 6059</name>
    <dbReference type="NCBI Taxonomy" id="1123010"/>
    <lineage>
        <taxon>Bacteria</taxon>
        <taxon>Pseudomonadati</taxon>
        <taxon>Pseudomonadota</taxon>
        <taxon>Gammaproteobacteria</taxon>
        <taxon>Alteromonadales</taxon>
        <taxon>Pseudoalteromonadaceae</taxon>
        <taxon>Pseudoalteromonas</taxon>
    </lineage>
</organism>
<dbReference type="OrthoDB" id="583051at2"/>
<accession>A0A1I1JGQ6</accession>
<evidence type="ECO:0000313" key="2">
    <source>
        <dbReference type="Proteomes" id="UP000198862"/>
    </source>
</evidence>
<dbReference type="Pfam" id="PF02810">
    <property type="entry name" value="SEC-C"/>
    <property type="match status" value="1"/>
</dbReference>
<proteinExistence type="predicted"/>
<dbReference type="STRING" id="1123010.SAMN02745724_01744"/>
<dbReference type="AlphaFoldDB" id="A0A1I1JGQ6"/>
<reference evidence="1 2" key="1">
    <citation type="submission" date="2016-10" db="EMBL/GenBank/DDBJ databases">
        <authorList>
            <person name="de Groot N.N."/>
        </authorList>
    </citation>
    <scope>NUCLEOTIDE SEQUENCE [LARGE SCALE GENOMIC DNA]</scope>
    <source>
        <strain evidence="1 2">DSM 6059</strain>
    </source>
</reference>
<dbReference type="SUPFAM" id="SSF103642">
    <property type="entry name" value="Sec-C motif"/>
    <property type="match status" value="1"/>
</dbReference>
<dbReference type="Proteomes" id="UP000198862">
    <property type="component" value="Unassembled WGS sequence"/>
</dbReference>